<dbReference type="Proteomes" id="UP000499080">
    <property type="component" value="Unassembled WGS sequence"/>
</dbReference>
<evidence type="ECO:0000259" key="1">
    <source>
        <dbReference type="PROSITE" id="PS50878"/>
    </source>
</evidence>
<dbReference type="EMBL" id="BGPR01000043">
    <property type="protein sequence ID" value="GBL85448.1"/>
    <property type="molecule type" value="Genomic_DNA"/>
</dbReference>
<dbReference type="InterPro" id="IPR051320">
    <property type="entry name" value="Viral_Replic_Matur_Polypro"/>
</dbReference>
<dbReference type="AlphaFoldDB" id="A0A4Y2B0B7"/>
<reference evidence="2 3" key="1">
    <citation type="journal article" date="2019" name="Sci. Rep.">
        <title>Orb-weaving spider Araneus ventricosus genome elucidates the spidroin gene catalogue.</title>
        <authorList>
            <person name="Kono N."/>
            <person name="Nakamura H."/>
            <person name="Ohtoshi R."/>
            <person name="Moran D.A.P."/>
            <person name="Shinohara A."/>
            <person name="Yoshida Y."/>
            <person name="Fujiwara M."/>
            <person name="Mori M."/>
            <person name="Tomita M."/>
            <person name="Arakawa K."/>
        </authorList>
    </citation>
    <scope>NUCLEOTIDE SEQUENCE [LARGE SCALE GENOMIC DNA]</scope>
</reference>
<dbReference type="Pfam" id="PF00078">
    <property type="entry name" value="RVT_1"/>
    <property type="match status" value="1"/>
</dbReference>
<gene>
    <name evidence="2" type="ORF">AVEN_34629_1</name>
</gene>
<dbReference type="OrthoDB" id="8000983at2759"/>
<accession>A0A4Y2B0B7</accession>
<comment type="caution">
    <text evidence="2">The sequence shown here is derived from an EMBL/GenBank/DDBJ whole genome shotgun (WGS) entry which is preliminary data.</text>
</comment>
<dbReference type="InterPro" id="IPR043128">
    <property type="entry name" value="Rev_trsase/Diguanyl_cyclase"/>
</dbReference>
<keyword evidence="3" id="KW-1185">Reference proteome</keyword>
<evidence type="ECO:0000313" key="3">
    <source>
        <dbReference type="Proteomes" id="UP000499080"/>
    </source>
</evidence>
<protein>
    <recommendedName>
        <fullName evidence="1">Reverse transcriptase domain-containing protein</fullName>
    </recommendedName>
</protein>
<dbReference type="InterPro" id="IPR000477">
    <property type="entry name" value="RT_dom"/>
</dbReference>
<dbReference type="Gene3D" id="3.30.70.270">
    <property type="match status" value="1"/>
</dbReference>
<feature type="domain" description="Reverse transcriptase" evidence="1">
    <location>
        <begin position="1"/>
        <end position="84"/>
    </location>
</feature>
<dbReference type="PANTHER" id="PTHR33064:SF29">
    <property type="entry name" value="PEPTIDASE A2 DOMAIN-CONTAINING PROTEIN-RELATED"/>
    <property type="match status" value="1"/>
</dbReference>
<evidence type="ECO:0000313" key="2">
    <source>
        <dbReference type="EMBL" id="GBL85448.1"/>
    </source>
</evidence>
<dbReference type="PANTHER" id="PTHR33064">
    <property type="entry name" value="POL PROTEIN"/>
    <property type="match status" value="1"/>
</dbReference>
<dbReference type="SUPFAM" id="SSF56672">
    <property type="entry name" value="DNA/RNA polymerases"/>
    <property type="match status" value="1"/>
</dbReference>
<dbReference type="InterPro" id="IPR043502">
    <property type="entry name" value="DNA/RNA_pol_sf"/>
</dbReference>
<name>A0A4Y2B0B7_ARAVE</name>
<proteinExistence type="predicted"/>
<dbReference type="PROSITE" id="PS50878">
    <property type="entry name" value="RT_POL"/>
    <property type="match status" value="1"/>
</dbReference>
<organism evidence="2 3">
    <name type="scientific">Araneus ventricosus</name>
    <name type="common">Orbweaver spider</name>
    <name type="synonym">Epeira ventricosa</name>
    <dbReference type="NCBI Taxonomy" id="182803"/>
    <lineage>
        <taxon>Eukaryota</taxon>
        <taxon>Metazoa</taxon>
        <taxon>Ecdysozoa</taxon>
        <taxon>Arthropoda</taxon>
        <taxon>Chelicerata</taxon>
        <taxon>Arachnida</taxon>
        <taxon>Araneae</taxon>
        <taxon>Araneomorphae</taxon>
        <taxon>Entelegynae</taxon>
        <taxon>Araneoidea</taxon>
        <taxon>Araneidae</taxon>
        <taxon>Araneus</taxon>
    </lineage>
</organism>
<sequence>MPFGLKNSPYEFSKMISQLLEEFEGFSVPYLDDIAIFSNSHDTDKYYLRHMSAVLRRIQKAGLTIKLSKCKYTQSEVKYIGHVVVQRCRKPTELGGNPKIFFTFY</sequence>
<dbReference type="GO" id="GO:0071897">
    <property type="term" value="P:DNA biosynthetic process"/>
    <property type="evidence" value="ECO:0007669"/>
    <property type="project" value="UniProtKB-ARBA"/>
</dbReference>